<evidence type="ECO:0000313" key="4">
    <source>
        <dbReference type="EMBL" id="TDL79733.1"/>
    </source>
</evidence>
<feature type="signal peptide" evidence="2">
    <location>
        <begin position="1"/>
        <end position="19"/>
    </location>
</feature>
<evidence type="ECO:0000256" key="2">
    <source>
        <dbReference type="SAM" id="SignalP"/>
    </source>
</evidence>
<comment type="caution">
    <text evidence="4">The sequence shown here is derived from an EMBL/GenBank/DDBJ whole genome shotgun (WGS) entry which is preliminary data.</text>
</comment>
<evidence type="ECO:0000313" key="5">
    <source>
        <dbReference type="Proteomes" id="UP000295701"/>
    </source>
</evidence>
<dbReference type="Gene3D" id="1.10.530.10">
    <property type="match status" value="1"/>
</dbReference>
<reference evidence="4 5" key="1">
    <citation type="submission" date="2019-03" db="EMBL/GenBank/DDBJ databases">
        <title>Primorskyibacter sp. SS33 isolated from sediments.</title>
        <authorList>
            <person name="Xunke S."/>
        </authorList>
    </citation>
    <scope>NUCLEOTIDE SEQUENCE [LARGE SCALE GENOMIC DNA]</scope>
    <source>
        <strain evidence="4 5">SS33</strain>
    </source>
</reference>
<dbReference type="Proteomes" id="UP000295701">
    <property type="component" value="Unassembled WGS sequence"/>
</dbReference>
<feature type="domain" description="Transglycosylase SLT" evidence="3">
    <location>
        <begin position="84"/>
        <end position="153"/>
    </location>
</feature>
<keyword evidence="2" id="KW-0732">Signal</keyword>
<dbReference type="OrthoDB" id="5763339at2"/>
<sequence>MLRAMLLIAVCGLSACVSTKTVEQAPPEPAVMRWDFRPEGRVWTTETLKALQGHGAGLPAMVPSDYAEWCPGYAQQTPENRALFWTGLLSALAKHESTWRPDAVGGGGAWYGLTQIAPGTARGHGCRATSGNALKDGAANLSCAVRIAAKQVTRRGSVSRGMRDWGPFHNSAKRAEMAAWTRAQPFCAVPAAEPASPLAAFLAGGDDA</sequence>
<evidence type="ECO:0000256" key="1">
    <source>
        <dbReference type="ARBA" id="ARBA00009387"/>
    </source>
</evidence>
<dbReference type="EMBL" id="SNAA01000008">
    <property type="protein sequence ID" value="TDL79733.1"/>
    <property type="molecule type" value="Genomic_DNA"/>
</dbReference>
<keyword evidence="5" id="KW-1185">Reference proteome</keyword>
<feature type="chain" id="PRO_5020659739" evidence="2">
    <location>
        <begin position="20"/>
        <end position="208"/>
    </location>
</feature>
<dbReference type="AlphaFoldDB" id="A0A4R6AEQ3"/>
<dbReference type="Pfam" id="PF01464">
    <property type="entry name" value="SLT"/>
    <property type="match status" value="1"/>
</dbReference>
<dbReference type="SUPFAM" id="SSF53955">
    <property type="entry name" value="Lysozyme-like"/>
    <property type="match status" value="1"/>
</dbReference>
<gene>
    <name evidence="4" type="ORF">E2L08_09010</name>
</gene>
<proteinExistence type="inferred from homology"/>
<evidence type="ECO:0000259" key="3">
    <source>
        <dbReference type="Pfam" id="PF01464"/>
    </source>
</evidence>
<protein>
    <submittedName>
        <fullName evidence="4">Lytic transglycosylase</fullName>
    </submittedName>
</protein>
<dbReference type="InterPro" id="IPR008258">
    <property type="entry name" value="Transglycosylase_SLT_dom_1"/>
</dbReference>
<dbReference type="PROSITE" id="PS51257">
    <property type="entry name" value="PROKAR_LIPOPROTEIN"/>
    <property type="match status" value="1"/>
</dbReference>
<comment type="similarity">
    <text evidence="1">Belongs to the virb1 family.</text>
</comment>
<dbReference type="InterPro" id="IPR023346">
    <property type="entry name" value="Lysozyme-like_dom_sf"/>
</dbReference>
<accession>A0A4R6AEQ3</accession>
<name>A0A4R6AEQ3_9RHOB</name>
<organism evidence="4 5">
    <name type="scientific">Palleronia sediminis</name>
    <dbReference type="NCBI Taxonomy" id="2547833"/>
    <lineage>
        <taxon>Bacteria</taxon>
        <taxon>Pseudomonadati</taxon>
        <taxon>Pseudomonadota</taxon>
        <taxon>Alphaproteobacteria</taxon>
        <taxon>Rhodobacterales</taxon>
        <taxon>Roseobacteraceae</taxon>
        <taxon>Palleronia</taxon>
    </lineage>
</organism>